<dbReference type="SUPFAM" id="SSF53098">
    <property type="entry name" value="Ribonuclease H-like"/>
    <property type="match status" value="2"/>
</dbReference>
<proteinExistence type="predicted"/>
<comment type="caution">
    <text evidence="1">The sequence shown here is derived from an EMBL/GenBank/DDBJ whole genome shotgun (WGS) entry which is preliminary data.</text>
</comment>
<protein>
    <submittedName>
        <fullName evidence="1">Uncharacterized protein</fullName>
    </submittedName>
</protein>
<evidence type="ECO:0000313" key="1">
    <source>
        <dbReference type="EMBL" id="MFA9478332.1"/>
    </source>
</evidence>
<accession>A0ABV4U651</accession>
<name>A0ABV4U651_9BACT</name>
<dbReference type="InterPro" id="IPR036397">
    <property type="entry name" value="RNaseH_sf"/>
</dbReference>
<evidence type="ECO:0000313" key="2">
    <source>
        <dbReference type="Proteomes" id="UP001575105"/>
    </source>
</evidence>
<keyword evidence="2" id="KW-1185">Reference proteome</keyword>
<dbReference type="RefSeq" id="WP_425345254.1">
    <property type="nucleotide sequence ID" value="NZ_JBGUBD010000004.1"/>
</dbReference>
<organism evidence="1 2">
    <name type="scientific">Natronomicrosphaera hydrolytica</name>
    <dbReference type="NCBI Taxonomy" id="3242702"/>
    <lineage>
        <taxon>Bacteria</taxon>
        <taxon>Pseudomonadati</taxon>
        <taxon>Planctomycetota</taxon>
        <taxon>Phycisphaerae</taxon>
        <taxon>Phycisphaerales</taxon>
        <taxon>Phycisphaeraceae</taxon>
        <taxon>Natronomicrosphaera</taxon>
    </lineage>
</organism>
<dbReference type="Proteomes" id="UP001575105">
    <property type="component" value="Unassembled WGS sequence"/>
</dbReference>
<reference evidence="1 2" key="1">
    <citation type="submission" date="2024-08" db="EMBL/GenBank/DDBJ databases">
        <title>Whole-genome sequencing of halo(alkali)philic microorganisms from hypersaline lakes.</title>
        <authorList>
            <person name="Sorokin D.Y."/>
            <person name="Merkel A.Y."/>
            <person name="Messina E."/>
            <person name="Yakimov M."/>
        </authorList>
    </citation>
    <scope>NUCLEOTIDE SEQUENCE [LARGE SCALE GENOMIC DNA]</scope>
    <source>
        <strain evidence="1 2">AB-hyl4</strain>
    </source>
</reference>
<dbReference type="Gene3D" id="3.30.420.10">
    <property type="entry name" value="Ribonuclease H-like superfamily/Ribonuclease H"/>
    <property type="match status" value="2"/>
</dbReference>
<sequence length="339" mass="37220">MPPTANAVTLRTMFVYAGIDEAGYGPLFGPLLVGRAVFVLPDHPTPNEPPALWQTLAKVVCRKPNDKRRRIAVNDSKKLTTPAAGLRHLETGCLAFAGAAGHAPATLDNWLACLGERCHETLDHLPWYAPCNDRPWNAIPTCVDAGELAIARNMLTAGCKHAGVTVADVGAAVVLEDRFNKMVAATRSKAATSFTFVANHLQHIWQTHGQHAPFVAVDRQGGRTHYRELLAINFPDTAMTVLEETPRRSAYRLQTGDRSMTVTFEVDAEQAHMPVALASMISKYTRELLMTRFNAYFTSHLPDVAPTAGYATDAKRFYRDIEPALATLGITREMLCRQA</sequence>
<dbReference type="EMBL" id="JBGUBD010000004">
    <property type="protein sequence ID" value="MFA9478332.1"/>
    <property type="molecule type" value="Genomic_DNA"/>
</dbReference>
<gene>
    <name evidence="1" type="ORF">ACERK3_08490</name>
</gene>
<dbReference type="InterPro" id="IPR012337">
    <property type="entry name" value="RNaseH-like_sf"/>
</dbReference>